<keyword evidence="2" id="KW-0813">Transport</keyword>
<dbReference type="Proteomes" id="UP000002899">
    <property type="component" value="Chromosome III"/>
</dbReference>
<keyword evidence="2" id="KW-0406">Ion transport</keyword>
<dbReference type="VEuPathDB" id="PiroplasmaDB:BMR1_03g02697"/>
<dbReference type="GeneID" id="33043712"/>
<reference evidence="4 5" key="1">
    <citation type="journal article" date="2012" name="Nucleic Acids Res.">
        <title>Sequencing of the smallest Apicomplexan genome from the human pathogen Babesia microti.</title>
        <authorList>
            <person name="Cornillot E."/>
            <person name="Hadj-Kaddour K."/>
            <person name="Dassouli A."/>
            <person name="Noel B."/>
            <person name="Ranwez V."/>
            <person name="Vacherie B."/>
            <person name="Augagneur Y."/>
            <person name="Bres V."/>
            <person name="Duclos A."/>
            <person name="Randazzo S."/>
            <person name="Carcy B."/>
            <person name="Debierre-Grockiego F."/>
            <person name="Delbecq S."/>
            <person name="Moubri-Menage K."/>
            <person name="Shams-Eldin H."/>
            <person name="Usmani-Brown S."/>
            <person name="Bringaud F."/>
            <person name="Wincker P."/>
            <person name="Vivares C.P."/>
            <person name="Schwarz R.T."/>
            <person name="Schetters T.P."/>
            <person name="Krause P.J."/>
            <person name="Gorenflot A."/>
            <person name="Berry V."/>
            <person name="Barbe V."/>
            <person name="Ben Mamoun C."/>
        </authorList>
    </citation>
    <scope>NUCLEOTIDE SEQUENCE [LARGE SCALE GENOMIC DNA]</scope>
    <source>
        <strain evidence="4 5">RI</strain>
    </source>
</reference>
<evidence type="ECO:0000256" key="2">
    <source>
        <dbReference type="ARBA" id="ARBA00022496"/>
    </source>
</evidence>
<evidence type="ECO:0000256" key="1">
    <source>
        <dbReference type="ARBA" id="ARBA00008183"/>
    </source>
</evidence>
<dbReference type="GO" id="GO:0016226">
    <property type="term" value="P:iron-sulfur cluster assembly"/>
    <property type="evidence" value="ECO:0007669"/>
    <property type="project" value="InterPro"/>
</dbReference>
<dbReference type="Pfam" id="PF01491">
    <property type="entry name" value="Frataxin_Cyay"/>
    <property type="match status" value="1"/>
</dbReference>
<keyword evidence="5" id="KW-1185">Reference proteome</keyword>
<dbReference type="GO" id="GO:0006826">
    <property type="term" value="P:iron ion transport"/>
    <property type="evidence" value="ECO:0007669"/>
    <property type="project" value="UniProtKB-KW"/>
</dbReference>
<reference evidence="4 5" key="3">
    <citation type="journal article" date="2016" name="Sci. Rep.">
        <title>Genome-wide diversity and gene expression profiling of Babesia microti isolates identify polymorphic genes that mediate host-pathogen interactions.</title>
        <authorList>
            <person name="Silva J.C."/>
            <person name="Cornillot E."/>
            <person name="McCracken C."/>
            <person name="Usmani-Brown S."/>
            <person name="Dwivedi A."/>
            <person name="Ifeonu O.O."/>
            <person name="Crabtree J."/>
            <person name="Gotia H.T."/>
            <person name="Virji A.Z."/>
            <person name="Reynes C."/>
            <person name="Colinge J."/>
            <person name="Kumar V."/>
            <person name="Lawres L."/>
            <person name="Pazzi J.E."/>
            <person name="Pablo J.V."/>
            <person name="Hung C."/>
            <person name="Brancato J."/>
            <person name="Kumari P."/>
            <person name="Orvis J."/>
            <person name="Tretina K."/>
            <person name="Chibucos M."/>
            <person name="Ott S."/>
            <person name="Sadzewicz L."/>
            <person name="Sengamalay N."/>
            <person name="Shetty A.C."/>
            <person name="Su Q."/>
            <person name="Tallon L."/>
            <person name="Fraser C.M."/>
            <person name="Frutos R."/>
            <person name="Molina D.M."/>
            <person name="Krause P.J."/>
            <person name="Ben Mamoun C."/>
        </authorList>
    </citation>
    <scope>NUCLEOTIDE SEQUENCE [LARGE SCALE GENOMIC DNA]</scope>
    <source>
        <strain evidence="4 5">RI</strain>
    </source>
</reference>
<dbReference type="EMBL" id="LN871598">
    <property type="protein sequence ID" value="SJK86493.1"/>
    <property type="molecule type" value="Genomic_DNA"/>
</dbReference>
<evidence type="ECO:0000313" key="4">
    <source>
        <dbReference type="EMBL" id="SJK86493.1"/>
    </source>
</evidence>
<dbReference type="SMART" id="SM01219">
    <property type="entry name" value="Frataxin_Cyay"/>
    <property type="match status" value="1"/>
</dbReference>
<dbReference type="AlphaFoldDB" id="A0A1R4ABV1"/>
<protein>
    <submittedName>
        <fullName evidence="4">Uncharacterized protein</fullName>
    </submittedName>
</protein>
<comment type="similarity">
    <text evidence="1">Belongs to the frataxin family.</text>
</comment>
<dbReference type="GO" id="GO:0005737">
    <property type="term" value="C:cytoplasm"/>
    <property type="evidence" value="ECO:0007669"/>
    <property type="project" value="UniProtKB-ARBA"/>
</dbReference>
<proteinExistence type="inferred from homology"/>
<dbReference type="Gene3D" id="3.30.920.10">
    <property type="entry name" value="Frataxin/CyaY"/>
    <property type="match status" value="1"/>
</dbReference>
<evidence type="ECO:0000256" key="3">
    <source>
        <dbReference type="ARBA" id="ARBA00023004"/>
    </source>
</evidence>
<organism evidence="4 5">
    <name type="scientific">Babesia microti (strain RI)</name>
    <dbReference type="NCBI Taxonomy" id="1133968"/>
    <lineage>
        <taxon>Eukaryota</taxon>
        <taxon>Sar</taxon>
        <taxon>Alveolata</taxon>
        <taxon>Apicomplexa</taxon>
        <taxon>Aconoidasida</taxon>
        <taxon>Piroplasmida</taxon>
        <taxon>Babesiidae</taxon>
        <taxon>Babesia</taxon>
    </lineage>
</organism>
<accession>A0A1R4ABV1</accession>
<dbReference type="InterPro" id="IPR036524">
    <property type="entry name" value="Frataxin/CyaY_sf"/>
</dbReference>
<name>A0A1R4ABV1_BABMR</name>
<gene>
    <name evidence="4" type="ORF">BMR1_03g02697</name>
</gene>
<dbReference type="KEGG" id="bmic:BMR1_03g02697"/>
<keyword evidence="2" id="KW-0410">Iron transport</keyword>
<reference evidence="4 5" key="2">
    <citation type="journal article" date="2013" name="PLoS ONE">
        <title>Whole genome mapping and re-organization of the nuclear and mitochondrial genomes of Babesia microti isolates.</title>
        <authorList>
            <person name="Cornillot E."/>
            <person name="Dassouli A."/>
            <person name="Garg A."/>
            <person name="Pachikara N."/>
            <person name="Randazzo S."/>
            <person name="Depoix D."/>
            <person name="Carcy B."/>
            <person name="Delbecq S."/>
            <person name="Frutos R."/>
            <person name="Silva J.C."/>
            <person name="Sutton R."/>
            <person name="Krause P.J."/>
            <person name="Mamoun C.B."/>
        </authorList>
    </citation>
    <scope>NUCLEOTIDE SEQUENCE [LARGE SCALE GENOMIC DNA]</scope>
    <source>
        <strain evidence="4 5">RI</strain>
    </source>
</reference>
<dbReference type="SUPFAM" id="SSF55387">
    <property type="entry name" value="Frataxin/Nqo15-like"/>
    <property type="match status" value="1"/>
</dbReference>
<keyword evidence="3" id="KW-0408">Iron</keyword>
<evidence type="ECO:0000313" key="5">
    <source>
        <dbReference type="Proteomes" id="UP000002899"/>
    </source>
</evidence>
<dbReference type="PROSITE" id="PS50810">
    <property type="entry name" value="FRATAXIN_2"/>
    <property type="match status" value="1"/>
</dbReference>
<sequence>MPLYKLLSYINLYTYKFENRVYISHPSLGSTCRFALNFGTTGLSQFHKVADDTLEDIYDSLDSLYGEHIESIDLSNGVLTAVFKIMPRNPILISKNEDKSEIWYASHSGVDYFSLKPRETLLDSWKSNANNILLSKKIAEDIKKIVGN</sequence>
<dbReference type="GO" id="GO:0008199">
    <property type="term" value="F:ferric iron binding"/>
    <property type="evidence" value="ECO:0007669"/>
    <property type="project" value="InterPro"/>
</dbReference>
<dbReference type="InterPro" id="IPR002908">
    <property type="entry name" value="Frataxin/CyaY"/>
</dbReference>
<dbReference type="RefSeq" id="XP_021338648.1">
    <property type="nucleotide sequence ID" value="XM_021482089.1"/>
</dbReference>